<proteinExistence type="predicted"/>
<evidence type="ECO:0000256" key="1">
    <source>
        <dbReference type="SAM" id="MobiDB-lite"/>
    </source>
</evidence>
<name>A0AAW1MZH2_POPJA</name>
<comment type="caution">
    <text evidence="2">The sequence shown here is derived from an EMBL/GenBank/DDBJ whole genome shotgun (WGS) entry which is preliminary data.</text>
</comment>
<dbReference type="AlphaFoldDB" id="A0AAW1MZH2"/>
<reference evidence="2 3" key="1">
    <citation type="journal article" date="2024" name="BMC Genomics">
        <title>De novo assembly and annotation of Popillia japonica's genome with initial clues to its potential as an invasive pest.</title>
        <authorList>
            <person name="Cucini C."/>
            <person name="Boschi S."/>
            <person name="Funari R."/>
            <person name="Cardaioli E."/>
            <person name="Iannotti N."/>
            <person name="Marturano G."/>
            <person name="Paoli F."/>
            <person name="Bruttini M."/>
            <person name="Carapelli A."/>
            <person name="Frati F."/>
            <person name="Nardi F."/>
        </authorList>
    </citation>
    <scope>NUCLEOTIDE SEQUENCE [LARGE SCALE GENOMIC DNA]</scope>
    <source>
        <strain evidence="2">DMR45628</strain>
    </source>
</reference>
<feature type="compositionally biased region" description="Basic residues" evidence="1">
    <location>
        <begin position="235"/>
        <end position="247"/>
    </location>
</feature>
<feature type="compositionally biased region" description="Basic and acidic residues" evidence="1">
    <location>
        <begin position="221"/>
        <end position="231"/>
    </location>
</feature>
<evidence type="ECO:0008006" key="4">
    <source>
        <dbReference type="Google" id="ProtNLM"/>
    </source>
</evidence>
<keyword evidence="3" id="KW-1185">Reference proteome</keyword>
<evidence type="ECO:0000313" key="2">
    <source>
        <dbReference type="EMBL" id="KAK9753016.1"/>
    </source>
</evidence>
<accession>A0AAW1MZH2</accession>
<sequence>MSKIKKALDHISADTIKNGFRVSGLCPFNVENVNFEKIATHKSSTSALVSVPVQDNIQTETLLMKLETKIGDQKVVEFRDLFANRRTFLEEADNHAGIVNVTDTSLNLEEIPRVQTPDNAKKICAGSEPSSCVPSTSQENNSSVQTNNLCTGILPFDVPSPFKGALLWPVQTPAAKRKRFKEKIPTVVTSAAWQEYHRKKEHEKLKKTKEKEERIALREQRKLKELMEKKNNMKNSKRLRRKKNELL</sequence>
<protein>
    <recommendedName>
        <fullName evidence="4">Coiled-coil domain-containing protein 86</fullName>
    </recommendedName>
</protein>
<dbReference type="EMBL" id="JASPKY010000016">
    <property type="protein sequence ID" value="KAK9753016.1"/>
    <property type="molecule type" value="Genomic_DNA"/>
</dbReference>
<evidence type="ECO:0000313" key="3">
    <source>
        <dbReference type="Proteomes" id="UP001458880"/>
    </source>
</evidence>
<feature type="region of interest" description="Disordered" evidence="1">
    <location>
        <begin position="221"/>
        <end position="247"/>
    </location>
</feature>
<dbReference type="Proteomes" id="UP001458880">
    <property type="component" value="Unassembled WGS sequence"/>
</dbReference>
<gene>
    <name evidence="2" type="ORF">QE152_g3815</name>
</gene>
<organism evidence="2 3">
    <name type="scientific">Popillia japonica</name>
    <name type="common">Japanese beetle</name>
    <dbReference type="NCBI Taxonomy" id="7064"/>
    <lineage>
        <taxon>Eukaryota</taxon>
        <taxon>Metazoa</taxon>
        <taxon>Ecdysozoa</taxon>
        <taxon>Arthropoda</taxon>
        <taxon>Hexapoda</taxon>
        <taxon>Insecta</taxon>
        <taxon>Pterygota</taxon>
        <taxon>Neoptera</taxon>
        <taxon>Endopterygota</taxon>
        <taxon>Coleoptera</taxon>
        <taxon>Polyphaga</taxon>
        <taxon>Scarabaeiformia</taxon>
        <taxon>Scarabaeidae</taxon>
        <taxon>Rutelinae</taxon>
        <taxon>Popillia</taxon>
    </lineage>
</organism>